<dbReference type="AlphaFoldDB" id="A0A2W5TKC1"/>
<dbReference type="EMBL" id="QFQP01000004">
    <property type="protein sequence ID" value="PZR16029.1"/>
    <property type="molecule type" value="Genomic_DNA"/>
</dbReference>
<gene>
    <name evidence="1" type="ORF">DI536_06940</name>
</gene>
<dbReference type="PROSITE" id="PS51257">
    <property type="entry name" value="PROKAR_LIPOPROTEIN"/>
    <property type="match status" value="1"/>
</dbReference>
<comment type="caution">
    <text evidence="1">The sequence shown here is derived from an EMBL/GenBank/DDBJ whole genome shotgun (WGS) entry which is preliminary data.</text>
</comment>
<name>A0A2W5TKC1_9BACT</name>
<evidence type="ECO:0000313" key="2">
    <source>
        <dbReference type="Proteomes" id="UP000249061"/>
    </source>
</evidence>
<dbReference type="CDD" id="cd12105">
    <property type="entry name" value="HmuY"/>
    <property type="match status" value="1"/>
</dbReference>
<dbReference type="Proteomes" id="UP000249061">
    <property type="component" value="Unassembled WGS sequence"/>
</dbReference>
<organism evidence="1 2">
    <name type="scientific">Archangium gephyra</name>
    <dbReference type="NCBI Taxonomy" id="48"/>
    <lineage>
        <taxon>Bacteria</taxon>
        <taxon>Pseudomonadati</taxon>
        <taxon>Myxococcota</taxon>
        <taxon>Myxococcia</taxon>
        <taxon>Myxococcales</taxon>
        <taxon>Cystobacterineae</taxon>
        <taxon>Archangiaceae</taxon>
        <taxon>Archangium</taxon>
    </lineage>
</organism>
<dbReference type="InterPro" id="IPR025921">
    <property type="entry name" value="HmuY"/>
</dbReference>
<proteinExistence type="predicted"/>
<evidence type="ECO:0000313" key="1">
    <source>
        <dbReference type="EMBL" id="PZR16029.1"/>
    </source>
</evidence>
<sequence length="192" mass="21252">MNMRALVLLLLFSSCANDLRVDYPFDGETTTGPLVSAEQDGDVTRLAIDATNKASQVYVDLDEARELKPDEAFDTNEWDLAFKRFDIFMNSGASGPTGNVEGLVLDGADWSSLTTAPSDGYSIDTADRIFNTVYEGWYRYDIGVHKLFVRDNLIYVVRTTKGAYVKLRLLSYYDAAGTPAVMSLEYAKLAAP</sequence>
<dbReference type="Pfam" id="PF14064">
    <property type="entry name" value="HmuY"/>
    <property type="match status" value="1"/>
</dbReference>
<evidence type="ECO:0008006" key="3">
    <source>
        <dbReference type="Google" id="ProtNLM"/>
    </source>
</evidence>
<reference evidence="1 2" key="1">
    <citation type="submission" date="2017-08" db="EMBL/GenBank/DDBJ databases">
        <title>Infants hospitalized years apart are colonized by the same room-sourced microbial strains.</title>
        <authorList>
            <person name="Brooks B."/>
            <person name="Olm M.R."/>
            <person name="Firek B.A."/>
            <person name="Baker R."/>
            <person name="Thomas B.C."/>
            <person name="Morowitz M.J."/>
            <person name="Banfield J.F."/>
        </authorList>
    </citation>
    <scope>NUCLEOTIDE SEQUENCE [LARGE SCALE GENOMIC DNA]</scope>
    <source>
        <strain evidence="1">S2_003_000_R2_14</strain>
    </source>
</reference>
<accession>A0A2W5TKC1</accession>
<protein>
    <recommendedName>
        <fullName evidence="3">HmuY protein</fullName>
    </recommendedName>
</protein>